<accession>X5MC34</accession>
<sequence>MSKNTGAQVDMASADREDLDEILKIDMHRDLDAPRARVFEALTVPEQVAQWWGPAVNMVDGAEVDAKVGGRYIVHMSGENGEDFSMRGKIIELSPPEKLVIEFTRTFDDGSSRSTVLTLTLTEQGEGTRLHLLHTGFANLELRDGFNGGWAHSLQHLADLLAA</sequence>
<dbReference type="Gene3D" id="3.30.530.20">
    <property type="match status" value="1"/>
</dbReference>
<keyword evidence="3" id="KW-0472">Membrane</keyword>
<evidence type="ECO:0000313" key="3">
    <source>
        <dbReference type="EMBL" id="CDO58752.1"/>
    </source>
</evidence>
<evidence type="ECO:0000259" key="2">
    <source>
        <dbReference type="Pfam" id="PF08327"/>
    </source>
</evidence>
<organism evidence="3 4">
    <name type="scientific">Candidatus Phaeomarinibacter ectocarpi</name>
    <dbReference type="NCBI Taxonomy" id="1458461"/>
    <lineage>
        <taxon>Bacteria</taxon>
        <taxon>Pseudomonadati</taxon>
        <taxon>Pseudomonadota</taxon>
        <taxon>Alphaproteobacteria</taxon>
        <taxon>Hyphomicrobiales</taxon>
        <taxon>Parvibaculaceae</taxon>
        <taxon>Candidatus Phaeomarinibacter</taxon>
    </lineage>
</organism>
<protein>
    <submittedName>
        <fullName evidence="3">Probable glutathione S-transferase-related transmembrane protein</fullName>
        <ecNumber evidence="3">2.5.1.18</ecNumber>
    </submittedName>
</protein>
<feature type="domain" description="Activator of Hsp90 ATPase homologue 1/2-like C-terminal" evidence="2">
    <location>
        <begin position="32"/>
        <end position="161"/>
    </location>
</feature>
<evidence type="ECO:0000256" key="1">
    <source>
        <dbReference type="ARBA" id="ARBA00006817"/>
    </source>
</evidence>
<name>X5MC34_9HYPH</name>
<dbReference type="Proteomes" id="UP000032160">
    <property type="component" value="Chromosome I"/>
</dbReference>
<proteinExistence type="inferred from homology"/>
<keyword evidence="3" id="KW-0808">Transferase</keyword>
<dbReference type="HOGENOM" id="CLU_108923_6_3_5"/>
<dbReference type="InterPro" id="IPR023393">
    <property type="entry name" value="START-like_dom_sf"/>
</dbReference>
<dbReference type="AlphaFoldDB" id="X5MC34"/>
<dbReference type="SUPFAM" id="SSF55961">
    <property type="entry name" value="Bet v1-like"/>
    <property type="match status" value="1"/>
</dbReference>
<dbReference type="InterPro" id="IPR013538">
    <property type="entry name" value="ASHA1/2-like_C"/>
</dbReference>
<comment type="similarity">
    <text evidence="1">Belongs to the AHA1 family.</text>
</comment>
<dbReference type="RefSeq" id="WP_052535104.1">
    <property type="nucleotide sequence ID" value="NZ_HG966617.1"/>
</dbReference>
<gene>
    <name evidence="3" type="ORF">BN1012_Phect538</name>
</gene>
<dbReference type="EMBL" id="HG966617">
    <property type="protein sequence ID" value="CDO58752.1"/>
    <property type="molecule type" value="Genomic_DNA"/>
</dbReference>
<keyword evidence="4" id="KW-1185">Reference proteome</keyword>
<dbReference type="Pfam" id="PF08327">
    <property type="entry name" value="AHSA1"/>
    <property type="match status" value="1"/>
</dbReference>
<evidence type="ECO:0000313" key="4">
    <source>
        <dbReference type="Proteomes" id="UP000032160"/>
    </source>
</evidence>
<keyword evidence="3" id="KW-0812">Transmembrane</keyword>
<dbReference type="GO" id="GO:0004364">
    <property type="term" value="F:glutathione transferase activity"/>
    <property type="evidence" value="ECO:0007669"/>
    <property type="project" value="UniProtKB-EC"/>
</dbReference>
<dbReference type="EC" id="2.5.1.18" evidence="3"/>
<dbReference type="STRING" id="1458461.BN1012_Phect538"/>
<reference evidence="3 4" key="1">
    <citation type="journal article" date="2014" name="Front. Genet.">
        <title>Genome and metabolic network of "Candidatus Phaeomarinobacter ectocarpi" Ec32, a new candidate genus of Alphaproteobacteria frequently associated with brown algae.</title>
        <authorList>
            <person name="Dittami S.M."/>
            <person name="Barbeyron T."/>
            <person name="Boyen C."/>
            <person name="Cambefort J."/>
            <person name="Collet G."/>
            <person name="Delage L."/>
            <person name="Gobet A."/>
            <person name="Groisillier A."/>
            <person name="Leblanc C."/>
            <person name="Michel G."/>
            <person name="Scornet D."/>
            <person name="Siegel A."/>
            <person name="Tapia J.E."/>
            <person name="Tonon T."/>
        </authorList>
    </citation>
    <scope>NUCLEOTIDE SEQUENCE [LARGE SCALE GENOMIC DNA]</scope>
    <source>
        <strain evidence="3 4">Ec32</strain>
    </source>
</reference>
<dbReference type="CDD" id="cd07814">
    <property type="entry name" value="SRPBCC_CalC_Aha1-like"/>
    <property type="match status" value="1"/>
</dbReference>
<dbReference type="KEGG" id="pect:BN1012_Phect538"/>
<dbReference type="OrthoDB" id="9805228at2"/>